<evidence type="ECO:0000256" key="4">
    <source>
        <dbReference type="ARBA" id="ARBA00022475"/>
    </source>
</evidence>
<evidence type="ECO:0000256" key="12">
    <source>
        <dbReference type="PROSITE-ProRule" id="PRU00169"/>
    </source>
</evidence>
<dbReference type="Pfam" id="PF00072">
    <property type="entry name" value="Response_reg"/>
    <property type="match status" value="1"/>
</dbReference>
<dbReference type="GO" id="GO:0000155">
    <property type="term" value="F:phosphorelay sensor kinase activity"/>
    <property type="evidence" value="ECO:0007669"/>
    <property type="project" value="InterPro"/>
</dbReference>
<dbReference type="Gene3D" id="3.30.565.10">
    <property type="entry name" value="Histidine kinase-like ATPase, C-terminal domain"/>
    <property type="match status" value="2"/>
</dbReference>
<keyword evidence="7" id="KW-0547">Nucleotide-binding</keyword>
<feature type="transmembrane region" description="Helical" evidence="13">
    <location>
        <begin position="344"/>
        <end position="363"/>
    </location>
</feature>
<evidence type="ECO:0000256" key="9">
    <source>
        <dbReference type="ARBA" id="ARBA00022840"/>
    </source>
</evidence>
<keyword evidence="17" id="KW-1185">Reference proteome</keyword>
<keyword evidence="8" id="KW-0418">Kinase</keyword>
<keyword evidence="4" id="KW-1003">Cell membrane</keyword>
<evidence type="ECO:0000256" key="10">
    <source>
        <dbReference type="ARBA" id="ARBA00023012"/>
    </source>
</evidence>
<evidence type="ECO:0000256" key="8">
    <source>
        <dbReference type="ARBA" id="ARBA00022777"/>
    </source>
</evidence>
<dbReference type="SMART" id="SM00388">
    <property type="entry name" value="HisKA"/>
    <property type="match status" value="1"/>
</dbReference>
<feature type="domain" description="Histidine kinase" evidence="14">
    <location>
        <begin position="451"/>
        <end position="668"/>
    </location>
</feature>
<dbReference type="AlphaFoldDB" id="A0A371P8S5"/>
<name>A0A371P8S5_9BACL</name>
<feature type="modified residue" description="4-aspartylphosphate" evidence="12">
    <location>
        <position position="770"/>
    </location>
</feature>
<sequence length="1056" mass="118864">MSNFNGMIKRYPIPNKLNLFLITLLFLGILTGLRFAWSALFPTSESPRIVDGVLDMRGVELESSNSFYLEGEWDFYPRQLLSHQDLQSGSYQQQSIQVPGNWQEHLEPPLEHAYGYGTYRLRILIDPLEQPVSIWIKDIQASSKVEINGRHSGGSGKPAENAEAYTPKNMSYTVTYSVEETTELDILIQVANYDKSNSGGILRSPRFGSVAAIDHVRWYSIGFQLVTFILLMLHGIYAIILYFFNRQEKTLLLTSLLLLAVGLIIVSSYDHVLMLWLPINYTWAFKIRLISVVWQTFFILLLFRWFSSAAPHNPWLRMYTAALLAFTIFLIASPVSLIDRAIDYQLLHFFMLVPFAWFLFVLGTMIFRKSNDSDVIFLLLSAASIVSNLLWSLAGGAKDVTTVYYPFDIIASIIGFATYWFKKYFYTSRENVQLYEQLKREDKLKDQFLANTSHELRTPLHGIMNIAETIVTKEKEIGNMNSMKEMELLIQISRRMSHMLGDLLDVARLKEHRIQLELEPLRVQSVVPGVIAMLSFMMEGKPIKLHNHIPSSTPIVIADEKRLVQVLYNLLHNALKYTEEGSITISAETRDELLMIHISDTGVGMDEETQARIFLPYEQGAYGMSDGRGIGLGLSISKQLVELHGGTLTVRSEIGKGSVFSFYLPLAKESAAANAQDIDHPYSGAIDAGAAYAAAARSSSNDSVPASTESLPPLLGGGKVHILAVDDDPVNLSVLAGILSAEPYQLTVAHSAREALERLEKQSWDLLIADVMMPQMSGYELTKKVREQYSLSELPVLLLTARSQTADIYTGFAAGANDYVTKPVDALELKYRIRALITLKQSIHERLRMEAAYLQAQIHPHFLFNTLNSIMALSMIDADKMRSLVEAFSSYLRISFDFMNTEELVVLSHELELARAYLYVESERFGERLSVVWEVESGINPLLPPLTIQPLIENAVKHGLLSQSKGGTVYIGVARQEDGIRIEVRDDGKGMSQEKIRQLLSFSIKGRSGIGVANTNRRLFRWYGQGLTIHSKPHEGTTVSFVIPHRTKQPTVLETE</sequence>
<dbReference type="Gene3D" id="3.40.50.2300">
    <property type="match status" value="1"/>
</dbReference>
<comment type="caution">
    <text evidence="16">The sequence shown here is derived from an EMBL/GenBank/DDBJ whole genome shotgun (WGS) entry which is preliminary data.</text>
</comment>
<accession>A0A371P8S5</accession>
<dbReference type="RefSeq" id="WP_116048219.1">
    <property type="nucleotide sequence ID" value="NZ_QUBQ01000004.1"/>
</dbReference>
<feature type="transmembrane region" description="Helical" evidence="13">
    <location>
        <begin position="318"/>
        <end position="338"/>
    </location>
</feature>
<feature type="domain" description="Response regulatory" evidence="15">
    <location>
        <begin position="721"/>
        <end position="837"/>
    </location>
</feature>
<dbReference type="OrthoDB" id="9809348at2"/>
<dbReference type="PANTHER" id="PTHR43547:SF2">
    <property type="entry name" value="HYBRID SIGNAL TRANSDUCTION HISTIDINE KINASE C"/>
    <property type="match status" value="1"/>
</dbReference>
<feature type="transmembrane region" description="Helical" evidence="13">
    <location>
        <begin position="403"/>
        <end position="421"/>
    </location>
</feature>
<feature type="domain" description="Histidine kinase" evidence="14">
    <location>
        <begin position="948"/>
        <end position="1047"/>
    </location>
</feature>
<keyword evidence="13" id="KW-1133">Transmembrane helix</keyword>
<evidence type="ECO:0000259" key="14">
    <source>
        <dbReference type="PROSITE" id="PS50109"/>
    </source>
</evidence>
<dbReference type="SUPFAM" id="SSF47384">
    <property type="entry name" value="Homodimeric domain of signal transducing histidine kinase"/>
    <property type="match status" value="1"/>
</dbReference>
<evidence type="ECO:0000313" key="17">
    <source>
        <dbReference type="Proteomes" id="UP000261905"/>
    </source>
</evidence>
<dbReference type="FunFam" id="3.30.565.10:FF:000023">
    <property type="entry name" value="PAS domain-containing sensor histidine kinase"/>
    <property type="match status" value="1"/>
</dbReference>
<evidence type="ECO:0000256" key="1">
    <source>
        <dbReference type="ARBA" id="ARBA00000085"/>
    </source>
</evidence>
<keyword evidence="10" id="KW-0902">Two-component regulatory system</keyword>
<dbReference type="InterPro" id="IPR036097">
    <property type="entry name" value="HisK_dim/P_sf"/>
</dbReference>
<dbReference type="PROSITE" id="PS50110">
    <property type="entry name" value="RESPONSE_REGULATORY"/>
    <property type="match status" value="1"/>
</dbReference>
<dbReference type="Pfam" id="PF00512">
    <property type="entry name" value="HisKA"/>
    <property type="match status" value="1"/>
</dbReference>
<dbReference type="Pfam" id="PF06580">
    <property type="entry name" value="His_kinase"/>
    <property type="match status" value="1"/>
</dbReference>
<dbReference type="PROSITE" id="PS50109">
    <property type="entry name" value="HIS_KIN"/>
    <property type="match status" value="2"/>
</dbReference>
<comment type="subcellular location">
    <subcellularLocation>
        <location evidence="2">Cell membrane</location>
    </subcellularLocation>
</comment>
<dbReference type="InterPro" id="IPR011006">
    <property type="entry name" value="CheY-like_superfamily"/>
</dbReference>
<dbReference type="Proteomes" id="UP000261905">
    <property type="component" value="Unassembled WGS sequence"/>
</dbReference>
<evidence type="ECO:0000256" key="6">
    <source>
        <dbReference type="ARBA" id="ARBA00022679"/>
    </source>
</evidence>
<comment type="catalytic activity">
    <reaction evidence="1">
        <text>ATP + protein L-histidine = ADP + protein N-phospho-L-histidine.</text>
        <dbReference type="EC" id="2.7.13.3"/>
    </reaction>
</comment>
<dbReference type="InterPro" id="IPR036890">
    <property type="entry name" value="HATPase_C_sf"/>
</dbReference>
<dbReference type="EMBL" id="QUBQ01000004">
    <property type="protein sequence ID" value="REK71896.1"/>
    <property type="molecule type" value="Genomic_DNA"/>
</dbReference>
<dbReference type="CDD" id="cd17574">
    <property type="entry name" value="REC_OmpR"/>
    <property type="match status" value="1"/>
</dbReference>
<dbReference type="InterPro" id="IPR008979">
    <property type="entry name" value="Galactose-bd-like_sf"/>
</dbReference>
<dbReference type="SUPFAM" id="SSF55874">
    <property type="entry name" value="ATPase domain of HSP90 chaperone/DNA topoisomerase II/histidine kinase"/>
    <property type="match status" value="2"/>
</dbReference>
<gene>
    <name evidence="16" type="ORF">DX130_19510</name>
</gene>
<feature type="transmembrane region" description="Helical" evidence="13">
    <location>
        <begin position="375"/>
        <end position="397"/>
    </location>
</feature>
<dbReference type="InterPro" id="IPR004358">
    <property type="entry name" value="Sig_transdc_His_kin-like_C"/>
</dbReference>
<keyword evidence="11 13" id="KW-0472">Membrane</keyword>
<evidence type="ECO:0000256" key="11">
    <source>
        <dbReference type="ARBA" id="ARBA00023136"/>
    </source>
</evidence>
<proteinExistence type="predicted"/>
<dbReference type="SUPFAM" id="SSF52172">
    <property type="entry name" value="CheY-like"/>
    <property type="match status" value="1"/>
</dbReference>
<feature type="transmembrane region" description="Helical" evidence="13">
    <location>
        <begin position="218"/>
        <end position="244"/>
    </location>
</feature>
<dbReference type="InterPro" id="IPR010559">
    <property type="entry name" value="Sig_transdc_His_kin_internal"/>
</dbReference>
<keyword evidence="6" id="KW-0808">Transferase</keyword>
<dbReference type="SUPFAM" id="SSF49785">
    <property type="entry name" value="Galactose-binding domain-like"/>
    <property type="match status" value="1"/>
</dbReference>
<evidence type="ECO:0000256" key="13">
    <source>
        <dbReference type="SAM" id="Phobius"/>
    </source>
</evidence>
<dbReference type="InterPro" id="IPR005467">
    <property type="entry name" value="His_kinase_dom"/>
</dbReference>
<dbReference type="InterPro" id="IPR001789">
    <property type="entry name" value="Sig_transdc_resp-reg_receiver"/>
</dbReference>
<dbReference type="GO" id="GO:0005886">
    <property type="term" value="C:plasma membrane"/>
    <property type="evidence" value="ECO:0007669"/>
    <property type="project" value="UniProtKB-SubCell"/>
</dbReference>
<dbReference type="EC" id="2.7.13.3" evidence="3"/>
<evidence type="ECO:0000256" key="5">
    <source>
        <dbReference type="ARBA" id="ARBA00022553"/>
    </source>
</evidence>
<dbReference type="PANTHER" id="PTHR43547">
    <property type="entry name" value="TWO-COMPONENT HISTIDINE KINASE"/>
    <property type="match status" value="1"/>
</dbReference>
<dbReference type="GO" id="GO:0005524">
    <property type="term" value="F:ATP binding"/>
    <property type="evidence" value="ECO:0007669"/>
    <property type="project" value="UniProtKB-KW"/>
</dbReference>
<evidence type="ECO:0000256" key="2">
    <source>
        <dbReference type="ARBA" id="ARBA00004236"/>
    </source>
</evidence>
<protein>
    <recommendedName>
        <fullName evidence="3">histidine kinase</fullName>
        <ecNumber evidence="3">2.7.13.3</ecNumber>
    </recommendedName>
</protein>
<reference evidence="16 17" key="1">
    <citation type="submission" date="2018-08" db="EMBL/GenBank/DDBJ databases">
        <title>Paenibacillus sp. M4BSY-1, whole genome shotgun sequence.</title>
        <authorList>
            <person name="Tuo L."/>
        </authorList>
    </citation>
    <scope>NUCLEOTIDE SEQUENCE [LARGE SCALE GENOMIC DNA]</scope>
    <source>
        <strain evidence="16 17">M4BSY-1</strain>
    </source>
</reference>
<dbReference type="CDD" id="cd16922">
    <property type="entry name" value="HATPase_EvgS-ArcB-TorS-like"/>
    <property type="match status" value="1"/>
</dbReference>
<dbReference type="InterPro" id="IPR003661">
    <property type="entry name" value="HisK_dim/P_dom"/>
</dbReference>
<dbReference type="CDD" id="cd00082">
    <property type="entry name" value="HisKA"/>
    <property type="match status" value="1"/>
</dbReference>
<dbReference type="Pfam" id="PF02518">
    <property type="entry name" value="HATPase_c"/>
    <property type="match status" value="2"/>
</dbReference>
<evidence type="ECO:0000256" key="3">
    <source>
        <dbReference type="ARBA" id="ARBA00012438"/>
    </source>
</evidence>
<keyword evidence="13" id="KW-0812">Transmembrane</keyword>
<dbReference type="Gene3D" id="2.60.120.260">
    <property type="entry name" value="Galactose-binding domain-like"/>
    <property type="match status" value="1"/>
</dbReference>
<keyword evidence="5 12" id="KW-0597">Phosphoprotein</keyword>
<organism evidence="16 17">
    <name type="scientific">Paenibacillus paeoniae</name>
    <dbReference type="NCBI Taxonomy" id="2292705"/>
    <lineage>
        <taxon>Bacteria</taxon>
        <taxon>Bacillati</taxon>
        <taxon>Bacillota</taxon>
        <taxon>Bacilli</taxon>
        <taxon>Bacillales</taxon>
        <taxon>Paenibacillaceae</taxon>
        <taxon>Paenibacillus</taxon>
    </lineage>
</organism>
<dbReference type="PRINTS" id="PR00344">
    <property type="entry name" value="BCTRLSENSOR"/>
</dbReference>
<dbReference type="SMART" id="SM00387">
    <property type="entry name" value="HATPase_c"/>
    <property type="match status" value="2"/>
</dbReference>
<dbReference type="SMART" id="SM00448">
    <property type="entry name" value="REC"/>
    <property type="match status" value="1"/>
</dbReference>
<dbReference type="InterPro" id="IPR003594">
    <property type="entry name" value="HATPase_dom"/>
</dbReference>
<evidence type="ECO:0000256" key="7">
    <source>
        <dbReference type="ARBA" id="ARBA00022741"/>
    </source>
</evidence>
<evidence type="ECO:0000259" key="15">
    <source>
        <dbReference type="PROSITE" id="PS50110"/>
    </source>
</evidence>
<keyword evidence="9" id="KW-0067">ATP-binding</keyword>
<dbReference type="Gene3D" id="1.10.287.130">
    <property type="match status" value="1"/>
</dbReference>
<feature type="transmembrane region" description="Helical" evidence="13">
    <location>
        <begin position="251"/>
        <end position="269"/>
    </location>
</feature>
<evidence type="ECO:0000313" key="16">
    <source>
        <dbReference type="EMBL" id="REK71896.1"/>
    </source>
</evidence>